<dbReference type="InterPro" id="IPR000182">
    <property type="entry name" value="GNAT_dom"/>
</dbReference>
<protein>
    <submittedName>
        <fullName evidence="2">GNAT superfamily N-acetyltransferase</fullName>
    </submittedName>
</protein>
<sequence>MTLKPILFSRELEEQDFGDFAEIIAASDEWRQEETDVDQLHIYLTHYKMYNGEWRVWQYNEHIIGIVYSMEWSPSNEKPWLGTILIHPDYRRKGFAKLIINQIADKLKQQGHSAIFAACPSHRYSWLTFLSNCGFEQFKYEKDEEKLKEYIITVKPL</sequence>
<comment type="caution">
    <text evidence="2">The sequence shown here is derived from an EMBL/GenBank/DDBJ whole genome shotgun (WGS) entry which is preliminary data.</text>
</comment>
<accession>A0ABT9ZIF5</accession>
<proteinExistence type="predicted"/>
<evidence type="ECO:0000259" key="1">
    <source>
        <dbReference type="PROSITE" id="PS51186"/>
    </source>
</evidence>
<organism evidence="2 3">
    <name type="scientific">Metabacillus malikii</name>
    <dbReference type="NCBI Taxonomy" id="1504265"/>
    <lineage>
        <taxon>Bacteria</taxon>
        <taxon>Bacillati</taxon>
        <taxon>Bacillota</taxon>
        <taxon>Bacilli</taxon>
        <taxon>Bacillales</taxon>
        <taxon>Bacillaceae</taxon>
        <taxon>Metabacillus</taxon>
    </lineage>
</organism>
<dbReference type="Gene3D" id="3.40.630.30">
    <property type="match status" value="1"/>
</dbReference>
<gene>
    <name evidence="2" type="ORF">J2S19_002601</name>
</gene>
<dbReference type="CDD" id="cd04301">
    <property type="entry name" value="NAT_SF"/>
    <property type="match status" value="1"/>
</dbReference>
<dbReference type="RefSeq" id="WP_307342043.1">
    <property type="nucleotide sequence ID" value="NZ_JAUSUD010000011.1"/>
</dbReference>
<reference evidence="2 3" key="1">
    <citation type="submission" date="2023-07" db="EMBL/GenBank/DDBJ databases">
        <title>Genomic Encyclopedia of Type Strains, Phase IV (KMG-IV): sequencing the most valuable type-strain genomes for metagenomic binning, comparative biology and taxonomic classification.</title>
        <authorList>
            <person name="Goeker M."/>
        </authorList>
    </citation>
    <scope>NUCLEOTIDE SEQUENCE [LARGE SCALE GENOMIC DNA]</scope>
    <source>
        <strain evidence="2 3">DSM 29005</strain>
    </source>
</reference>
<dbReference type="SUPFAM" id="SSF55729">
    <property type="entry name" value="Acyl-CoA N-acyltransferases (Nat)"/>
    <property type="match status" value="1"/>
</dbReference>
<evidence type="ECO:0000313" key="2">
    <source>
        <dbReference type="EMBL" id="MDQ0231318.1"/>
    </source>
</evidence>
<dbReference type="Pfam" id="PF00583">
    <property type="entry name" value="Acetyltransf_1"/>
    <property type="match status" value="1"/>
</dbReference>
<evidence type="ECO:0000313" key="3">
    <source>
        <dbReference type="Proteomes" id="UP001234495"/>
    </source>
</evidence>
<dbReference type="InterPro" id="IPR016181">
    <property type="entry name" value="Acyl_CoA_acyltransferase"/>
</dbReference>
<dbReference type="Proteomes" id="UP001234495">
    <property type="component" value="Unassembled WGS sequence"/>
</dbReference>
<feature type="domain" description="N-acetyltransferase" evidence="1">
    <location>
        <begin position="7"/>
        <end position="157"/>
    </location>
</feature>
<keyword evidence="3" id="KW-1185">Reference proteome</keyword>
<dbReference type="PROSITE" id="PS51186">
    <property type="entry name" value="GNAT"/>
    <property type="match status" value="1"/>
</dbReference>
<dbReference type="EMBL" id="JAUSUD010000011">
    <property type="protein sequence ID" value="MDQ0231318.1"/>
    <property type="molecule type" value="Genomic_DNA"/>
</dbReference>
<name>A0ABT9ZIF5_9BACI</name>